<accession>A0ABP0WRN5</accession>
<sequence length="101" mass="11563">MWRYLNLSTVPSTDKTQHELKDSTRATLQGDKSRIRNNKVRMERVVSKVLFCKECGTPHSLPGHRKTLNENSLQFSSGFLDPDHPTCGFSEATRKLNLKVF</sequence>
<dbReference type="EMBL" id="OZ020097">
    <property type="protein sequence ID" value="CAK9269525.1"/>
    <property type="molecule type" value="Genomic_DNA"/>
</dbReference>
<dbReference type="Proteomes" id="UP001497444">
    <property type="component" value="Chromosome 2"/>
</dbReference>
<protein>
    <submittedName>
        <fullName evidence="1">Uncharacterized protein</fullName>
    </submittedName>
</protein>
<reference evidence="1 2" key="1">
    <citation type="submission" date="2024-02" db="EMBL/GenBank/DDBJ databases">
        <authorList>
            <consortium name="ELIXIR-Norway"/>
            <consortium name="Elixir Norway"/>
        </authorList>
    </citation>
    <scope>NUCLEOTIDE SEQUENCE [LARGE SCALE GENOMIC DNA]</scope>
</reference>
<organism evidence="1 2">
    <name type="scientific">Sphagnum jensenii</name>
    <dbReference type="NCBI Taxonomy" id="128206"/>
    <lineage>
        <taxon>Eukaryota</taxon>
        <taxon>Viridiplantae</taxon>
        <taxon>Streptophyta</taxon>
        <taxon>Embryophyta</taxon>
        <taxon>Bryophyta</taxon>
        <taxon>Sphagnophytina</taxon>
        <taxon>Sphagnopsida</taxon>
        <taxon>Sphagnales</taxon>
        <taxon>Sphagnaceae</taxon>
        <taxon>Sphagnum</taxon>
    </lineage>
</organism>
<keyword evidence="2" id="KW-1185">Reference proteome</keyword>
<evidence type="ECO:0000313" key="1">
    <source>
        <dbReference type="EMBL" id="CAK9269525.1"/>
    </source>
</evidence>
<name>A0ABP0WRN5_9BRYO</name>
<proteinExistence type="predicted"/>
<evidence type="ECO:0000313" key="2">
    <source>
        <dbReference type="Proteomes" id="UP001497444"/>
    </source>
</evidence>
<gene>
    <name evidence="1" type="ORF">CSSPJE1EN1_LOCUS15003</name>
</gene>